<dbReference type="PANTHER" id="PTHR12001">
    <property type="entry name" value="GERANYLGERANYL PYROPHOSPHATE SYNTHASE"/>
    <property type="match status" value="1"/>
</dbReference>
<keyword evidence="3" id="KW-0460">Magnesium</keyword>
<evidence type="ECO:0000313" key="5">
    <source>
        <dbReference type="EMBL" id="KAK4032035.1"/>
    </source>
</evidence>
<dbReference type="PROSITE" id="PS00444">
    <property type="entry name" value="POLYPRENYL_SYNTHASE_2"/>
    <property type="match status" value="1"/>
</dbReference>
<dbReference type="SUPFAM" id="SSF48576">
    <property type="entry name" value="Terpenoid synthases"/>
    <property type="match status" value="1"/>
</dbReference>
<dbReference type="InterPro" id="IPR033749">
    <property type="entry name" value="Polyprenyl_synt_CS"/>
</dbReference>
<keyword evidence="6" id="KW-1185">Reference proteome</keyword>
<dbReference type="PANTHER" id="PTHR12001:SF72">
    <property type="entry name" value="THIJ_PFPI FAMILY PROTEIN (AFU_ORTHOLOGUE AFUA_3G01210)-RELATED"/>
    <property type="match status" value="1"/>
</dbReference>
<dbReference type="GO" id="GO:0046165">
    <property type="term" value="P:alcohol biosynthetic process"/>
    <property type="evidence" value="ECO:0007669"/>
    <property type="project" value="UniProtKB-ARBA"/>
</dbReference>
<dbReference type="InterPro" id="IPR008949">
    <property type="entry name" value="Isoprenoid_synthase_dom_sf"/>
</dbReference>
<dbReference type="Gene3D" id="1.10.600.10">
    <property type="entry name" value="Farnesyl Diphosphate Synthase"/>
    <property type="match status" value="1"/>
</dbReference>
<accession>A0AAN6P5L0</accession>
<dbReference type="AlphaFoldDB" id="A0AAN6P5L0"/>
<protein>
    <submittedName>
        <fullName evidence="5">Geranylgeranyl pyrophosphate synthase A</fullName>
    </submittedName>
</protein>
<keyword evidence="1 4" id="KW-0808">Transferase</keyword>
<gene>
    <name evidence="5" type="ORF">C8A01DRAFT_41529</name>
</gene>
<name>A0AAN6P5L0_9PEZI</name>
<reference evidence="6" key="1">
    <citation type="journal article" date="2023" name="Mol. Phylogenet. Evol.">
        <title>Genome-scale phylogeny and comparative genomics of the fungal order Sordariales.</title>
        <authorList>
            <person name="Hensen N."/>
            <person name="Bonometti L."/>
            <person name="Westerberg I."/>
            <person name="Brannstrom I.O."/>
            <person name="Guillou S."/>
            <person name="Cros-Aarteil S."/>
            <person name="Calhoun S."/>
            <person name="Haridas S."/>
            <person name="Kuo A."/>
            <person name="Mondo S."/>
            <person name="Pangilinan J."/>
            <person name="Riley R."/>
            <person name="LaButti K."/>
            <person name="Andreopoulos B."/>
            <person name="Lipzen A."/>
            <person name="Chen C."/>
            <person name="Yan M."/>
            <person name="Daum C."/>
            <person name="Ng V."/>
            <person name="Clum A."/>
            <person name="Steindorff A."/>
            <person name="Ohm R.A."/>
            <person name="Martin F."/>
            <person name="Silar P."/>
            <person name="Natvig D.O."/>
            <person name="Lalanne C."/>
            <person name="Gautier V."/>
            <person name="Ament-Velasquez S.L."/>
            <person name="Kruys A."/>
            <person name="Hutchinson M.I."/>
            <person name="Powell A.J."/>
            <person name="Barry K."/>
            <person name="Miller A.N."/>
            <person name="Grigoriev I.V."/>
            <person name="Debuchy R."/>
            <person name="Gladieux P."/>
            <person name="Hiltunen Thoren M."/>
            <person name="Johannesson H."/>
        </authorList>
    </citation>
    <scope>NUCLEOTIDE SEQUENCE [LARGE SCALE GENOMIC DNA]</scope>
    <source>
        <strain evidence="6">CBS 284.82</strain>
    </source>
</reference>
<comment type="similarity">
    <text evidence="4">Belongs to the FPP/GGPP synthase family.</text>
</comment>
<dbReference type="GO" id="GO:0008299">
    <property type="term" value="P:isoprenoid biosynthetic process"/>
    <property type="evidence" value="ECO:0007669"/>
    <property type="project" value="InterPro"/>
</dbReference>
<comment type="caution">
    <text evidence="5">The sequence shown here is derived from an EMBL/GenBank/DDBJ whole genome shotgun (WGS) entry which is preliminary data.</text>
</comment>
<dbReference type="EMBL" id="MU854659">
    <property type="protein sequence ID" value="KAK4032035.1"/>
    <property type="molecule type" value="Genomic_DNA"/>
</dbReference>
<organism evidence="5 6">
    <name type="scientific">Parachaetomium inaequale</name>
    <dbReference type="NCBI Taxonomy" id="2588326"/>
    <lineage>
        <taxon>Eukaryota</taxon>
        <taxon>Fungi</taxon>
        <taxon>Dikarya</taxon>
        <taxon>Ascomycota</taxon>
        <taxon>Pezizomycotina</taxon>
        <taxon>Sordariomycetes</taxon>
        <taxon>Sordariomycetidae</taxon>
        <taxon>Sordariales</taxon>
        <taxon>Chaetomiaceae</taxon>
        <taxon>Parachaetomium</taxon>
    </lineage>
</organism>
<evidence type="ECO:0000313" key="6">
    <source>
        <dbReference type="Proteomes" id="UP001303115"/>
    </source>
</evidence>
<dbReference type="SFLD" id="SFLDS00005">
    <property type="entry name" value="Isoprenoid_Synthase_Type_I"/>
    <property type="match status" value="1"/>
</dbReference>
<dbReference type="PROSITE" id="PS00723">
    <property type="entry name" value="POLYPRENYL_SYNTHASE_1"/>
    <property type="match status" value="1"/>
</dbReference>
<keyword evidence="2" id="KW-0479">Metal-binding</keyword>
<dbReference type="GO" id="GO:0043386">
    <property type="term" value="P:mycotoxin biosynthetic process"/>
    <property type="evidence" value="ECO:0007669"/>
    <property type="project" value="UniProtKB-ARBA"/>
</dbReference>
<dbReference type="InterPro" id="IPR000092">
    <property type="entry name" value="Polyprenyl_synt"/>
</dbReference>
<evidence type="ECO:0000256" key="1">
    <source>
        <dbReference type="ARBA" id="ARBA00022679"/>
    </source>
</evidence>
<evidence type="ECO:0000256" key="2">
    <source>
        <dbReference type="ARBA" id="ARBA00022723"/>
    </source>
</evidence>
<proteinExistence type="inferred from homology"/>
<sequence>MASEIKLSTGDLLGSEHLEAPSSYVKSLPSKGVRDTLADALNLWADLHEDSVTQIKEVVGDLHTASLMLDDIEDGSELRRGHPAAHSVFSTPQTINAASFAIVEAVRKAHELSSVIPGADDITFEQLRDLHIGQSHDLHWTRHASCPTEEEYLDMVSKKTGGLFRLLSRLMCSHLDTETASAIDNLVQQIGIYFQVRDDFSNIDSAEYTAQKGLYEDLDEGKLSFPLIHHLTTASPSSALQVREILEQRREAGAGGLSEAHKELVLRQLRESGSVDYTRKTLVGLEGLIDGLVAGLERATGRENWVLRFCLQKLSVGG</sequence>
<dbReference type="Proteomes" id="UP001303115">
    <property type="component" value="Unassembled WGS sequence"/>
</dbReference>
<dbReference type="Pfam" id="PF00348">
    <property type="entry name" value="polyprenyl_synt"/>
    <property type="match status" value="1"/>
</dbReference>
<dbReference type="GO" id="GO:0046872">
    <property type="term" value="F:metal ion binding"/>
    <property type="evidence" value="ECO:0007669"/>
    <property type="project" value="UniProtKB-KW"/>
</dbReference>
<evidence type="ECO:0000256" key="4">
    <source>
        <dbReference type="RuleBase" id="RU004466"/>
    </source>
</evidence>
<evidence type="ECO:0000256" key="3">
    <source>
        <dbReference type="ARBA" id="ARBA00022842"/>
    </source>
</evidence>
<dbReference type="GO" id="GO:0004659">
    <property type="term" value="F:prenyltransferase activity"/>
    <property type="evidence" value="ECO:0007669"/>
    <property type="project" value="InterPro"/>
</dbReference>